<dbReference type="GO" id="GO:0017178">
    <property type="term" value="F:diphthine-ammonia ligase activity"/>
    <property type="evidence" value="ECO:0007669"/>
    <property type="project" value="UniProtKB-EC"/>
</dbReference>
<dbReference type="Gene3D" id="3.90.1490.10">
    <property type="entry name" value="putative n-type atp pyrophosphatase, domain 2"/>
    <property type="match status" value="1"/>
</dbReference>
<evidence type="ECO:0000259" key="1">
    <source>
        <dbReference type="Pfam" id="PF01902"/>
    </source>
</evidence>
<dbReference type="CDD" id="cd01994">
    <property type="entry name" value="AANH_PF0828-like"/>
    <property type="match status" value="1"/>
</dbReference>
<dbReference type="InterPro" id="IPR030662">
    <property type="entry name" value="DPH6/MJ0570"/>
</dbReference>
<dbReference type="NCBIfam" id="TIGR00290">
    <property type="entry name" value="MJ0570_dom"/>
    <property type="match status" value="1"/>
</dbReference>
<sequence>MNKAYLNWSSGKDSALALYYGRNQNDYKVEKLLTTINKDVGRVTMHGVKKELLLQQAEKIGIPLVISEISAETSMEEYNQKMKQATNELISEGFTQSVFGDIFLEDLKKYREDQLDSVGLEAVFPLWKKDTSKLIQDFIDLGFRAIVVCTNSKYLDDSFCGRIIDRDFLNELPDNVDPCGENGEFHTFVFDGPIFRDRVNFEIGEKVNRSYKPAEKDDDNCFQDEHESWDTEFCFCDLIPVSSGGQG</sequence>
<keyword evidence="2" id="KW-0436">Ligase</keyword>
<comment type="caution">
    <text evidence="2">The sequence shown here is derived from an EMBL/GenBank/DDBJ whole genome shotgun (WGS) entry which is preliminary data.</text>
</comment>
<organism evidence="2 3">
    <name type="scientific">Christiangramia lutea</name>
    <dbReference type="NCBI Taxonomy" id="1607951"/>
    <lineage>
        <taxon>Bacteria</taxon>
        <taxon>Pseudomonadati</taxon>
        <taxon>Bacteroidota</taxon>
        <taxon>Flavobacteriia</taxon>
        <taxon>Flavobacteriales</taxon>
        <taxon>Flavobacteriaceae</taxon>
        <taxon>Christiangramia</taxon>
    </lineage>
</organism>
<reference evidence="2" key="1">
    <citation type="submission" date="2022-03" db="EMBL/GenBank/DDBJ databases">
        <title>Gramella crocea sp. nov., isolated from activated sludge of a seafood processing plant.</title>
        <authorList>
            <person name="Zhang X."/>
        </authorList>
    </citation>
    <scope>NUCLEOTIDE SEQUENCE</scope>
    <source>
        <strain evidence="2">YJ019</strain>
    </source>
</reference>
<evidence type="ECO:0000313" key="2">
    <source>
        <dbReference type="EMBL" id="MCH4823339.1"/>
    </source>
</evidence>
<feature type="domain" description="Diphthamide synthase" evidence="1">
    <location>
        <begin position="6"/>
        <end position="206"/>
    </location>
</feature>
<dbReference type="Pfam" id="PF01902">
    <property type="entry name" value="Diphthami_syn_2"/>
    <property type="match status" value="1"/>
</dbReference>
<dbReference type="RefSeq" id="WP_240713546.1">
    <property type="nucleotide sequence ID" value="NZ_JAKVTV010000002.1"/>
</dbReference>
<dbReference type="Proteomes" id="UP001139226">
    <property type="component" value="Unassembled WGS sequence"/>
</dbReference>
<dbReference type="InterPro" id="IPR002761">
    <property type="entry name" value="Diphthami_syn_dom"/>
</dbReference>
<gene>
    <name evidence="2" type="ORF">ML462_09135</name>
</gene>
<keyword evidence="3" id="KW-1185">Reference proteome</keyword>
<dbReference type="EMBL" id="JAKVTV010000002">
    <property type="protein sequence ID" value="MCH4823339.1"/>
    <property type="molecule type" value="Genomic_DNA"/>
</dbReference>
<accession>A0A9X1V3B4</accession>
<dbReference type="AlphaFoldDB" id="A0A9X1V3B4"/>
<dbReference type="SUPFAM" id="SSF52402">
    <property type="entry name" value="Adenine nucleotide alpha hydrolases-like"/>
    <property type="match status" value="1"/>
</dbReference>
<dbReference type="InterPro" id="IPR014729">
    <property type="entry name" value="Rossmann-like_a/b/a_fold"/>
</dbReference>
<protein>
    <submittedName>
        <fullName evidence="2">Diphthine--ammonia ligase</fullName>
        <ecNumber evidence="2">6.3.1.14</ecNumber>
    </submittedName>
</protein>
<dbReference type="Gene3D" id="3.40.50.620">
    <property type="entry name" value="HUPs"/>
    <property type="match status" value="1"/>
</dbReference>
<dbReference type="PIRSF" id="PIRSF039123">
    <property type="entry name" value="Diphthamide_synthase"/>
    <property type="match status" value="1"/>
</dbReference>
<dbReference type="EC" id="6.3.1.14" evidence="2"/>
<name>A0A9X1V3B4_9FLAO</name>
<evidence type="ECO:0000313" key="3">
    <source>
        <dbReference type="Proteomes" id="UP001139226"/>
    </source>
</evidence>
<proteinExistence type="predicted"/>